<comment type="similarity">
    <text evidence="1">Belongs to the thioesterase family.</text>
</comment>
<dbReference type="InterPro" id="IPR012223">
    <property type="entry name" value="TEII"/>
</dbReference>
<feature type="domain" description="Thioesterase" evidence="2">
    <location>
        <begin position="25"/>
        <end position="242"/>
    </location>
</feature>
<dbReference type="Gene3D" id="3.40.50.1820">
    <property type="entry name" value="alpha/beta hydrolase"/>
    <property type="match status" value="1"/>
</dbReference>
<evidence type="ECO:0000313" key="3">
    <source>
        <dbReference type="EMBL" id="GAA2988564.1"/>
    </source>
</evidence>
<dbReference type="PANTHER" id="PTHR11487:SF0">
    <property type="entry name" value="S-ACYL FATTY ACID SYNTHASE THIOESTERASE, MEDIUM CHAIN"/>
    <property type="match status" value="1"/>
</dbReference>
<dbReference type="SUPFAM" id="SSF53474">
    <property type="entry name" value="alpha/beta-Hydrolases"/>
    <property type="match status" value="1"/>
</dbReference>
<organism evidence="3 4">
    <name type="scientific">Streptosporangium longisporum</name>
    <dbReference type="NCBI Taxonomy" id="46187"/>
    <lineage>
        <taxon>Bacteria</taxon>
        <taxon>Bacillati</taxon>
        <taxon>Actinomycetota</taxon>
        <taxon>Actinomycetes</taxon>
        <taxon>Streptosporangiales</taxon>
        <taxon>Streptosporangiaceae</taxon>
        <taxon>Streptosporangium</taxon>
    </lineage>
</organism>
<dbReference type="Proteomes" id="UP001499930">
    <property type="component" value="Unassembled WGS sequence"/>
</dbReference>
<comment type="caution">
    <text evidence="3">The sequence shown here is derived from an EMBL/GenBank/DDBJ whole genome shotgun (WGS) entry which is preliminary data.</text>
</comment>
<sequence length="251" mass="27737">MTERKRRKSRPTWLLRTPDPEARARLWCLPYPGAGASMYHGWPSEVDGIELCPVQLPGRENRLREPLFDSYASVAAQMLEGLEPYLDRPFGFISHCGTVFIGYEATLLLMERGGPLPGHLFASSMVPPHRASWPSILKLDEEQVGALVSDLMRARGAEPLPELVEMAAGVMRADVAAYGRFDKTDPVELPCPITAIGWSGDTQIPPEQMGGWESYGETRYTVLDGGHWSYLQAPAALLDEIARSMSARIPG</sequence>
<dbReference type="EMBL" id="BAAAWD010000003">
    <property type="protein sequence ID" value="GAA2988564.1"/>
    <property type="molecule type" value="Genomic_DNA"/>
</dbReference>
<dbReference type="InterPro" id="IPR029058">
    <property type="entry name" value="AB_hydrolase_fold"/>
</dbReference>
<dbReference type="InterPro" id="IPR001031">
    <property type="entry name" value="Thioesterase"/>
</dbReference>
<evidence type="ECO:0000256" key="1">
    <source>
        <dbReference type="ARBA" id="ARBA00007169"/>
    </source>
</evidence>
<reference evidence="3 4" key="1">
    <citation type="journal article" date="2019" name="Int. J. Syst. Evol. Microbiol.">
        <title>The Global Catalogue of Microorganisms (GCM) 10K type strain sequencing project: providing services to taxonomists for standard genome sequencing and annotation.</title>
        <authorList>
            <consortium name="The Broad Institute Genomics Platform"/>
            <consortium name="The Broad Institute Genome Sequencing Center for Infectious Disease"/>
            <person name="Wu L."/>
            <person name="Ma J."/>
        </authorList>
    </citation>
    <scope>NUCLEOTIDE SEQUENCE [LARGE SCALE GENOMIC DNA]</scope>
    <source>
        <strain evidence="3 4">JCM 3106</strain>
    </source>
</reference>
<name>A0ABN3XRY1_9ACTN</name>
<protein>
    <submittedName>
        <fullName evidence="3">Thioesterase domain-containing protein</fullName>
    </submittedName>
</protein>
<dbReference type="PANTHER" id="PTHR11487">
    <property type="entry name" value="THIOESTERASE"/>
    <property type="match status" value="1"/>
</dbReference>
<evidence type="ECO:0000313" key="4">
    <source>
        <dbReference type="Proteomes" id="UP001499930"/>
    </source>
</evidence>
<dbReference type="RefSeq" id="WP_344887722.1">
    <property type="nucleotide sequence ID" value="NZ_BAAAWD010000003.1"/>
</dbReference>
<dbReference type="Pfam" id="PF00975">
    <property type="entry name" value="Thioesterase"/>
    <property type="match status" value="1"/>
</dbReference>
<evidence type="ECO:0000259" key="2">
    <source>
        <dbReference type="Pfam" id="PF00975"/>
    </source>
</evidence>
<keyword evidence="4" id="KW-1185">Reference proteome</keyword>
<accession>A0ABN3XRY1</accession>
<proteinExistence type="inferred from homology"/>
<gene>
    <name evidence="3" type="ORF">GCM10017559_05530</name>
</gene>